<sequence length="171" mass="19028">MSSYSTTETETFTIAHARRIASKVATDLLRFQSLYNGVPSTALIDNYEKEIVEYLRHDVVKSVTYGFKRDGKWTEAAVRYRALAGGILVSDDDPGKIRPRLDVAGATFTSFLVHNSNWSNMTAAERQAIENACPFQRSLGTEPPLESGYWTDDLNYIAGGRGLGRSTVRKI</sequence>
<proteinExistence type="predicted"/>
<name>A0ABV2GYW2_9HYPH</name>
<dbReference type="RefSeq" id="WP_263807012.1">
    <property type="nucleotide sequence ID" value="NZ_JBEPMC010000018.1"/>
</dbReference>
<accession>A0ABV2GYW2</accession>
<organism evidence="2 3">
    <name type="scientific">Mesorhizobium robiniae</name>
    <dbReference type="NCBI Taxonomy" id="559315"/>
    <lineage>
        <taxon>Bacteria</taxon>
        <taxon>Pseudomonadati</taxon>
        <taxon>Pseudomonadota</taxon>
        <taxon>Alphaproteobacteria</taxon>
        <taxon>Hyphomicrobiales</taxon>
        <taxon>Phyllobacteriaceae</taxon>
        <taxon>Mesorhizobium</taxon>
    </lineage>
</organism>
<evidence type="ECO:0000313" key="2">
    <source>
        <dbReference type="EMBL" id="MET3583481.1"/>
    </source>
</evidence>
<dbReference type="InterPro" id="IPR041162">
    <property type="entry name" value="Bact_HORMA_1"/>
</dbReference>
<comment type="caution">
    <text evidence="2">The sequence shown here is derived from an EMBL/GenBank/DDBJ whole genome shotgun (WGS) entry which is preliminary data.</text>
</comment>
<protein>
    <recommendedName>
        <fullName evidence="1">Bacterial HORMA domain-containing protein</fullName>
    </recommendedName>
</protein>
<keyword evidence="3" id="KW-1185">Reference proteome</keyword>
<evidence type="ECO:0000259" key="1">
    <source>
        <dbReference type="Pfam" id="PF18138"/>
    </source>
</evidence>
<evidence type="ECO:0000313" key="3">
    <source>
        <dbReference type="Proteomes" id="UP001549204"/>
    </source>
</evidence>
<dbReference type="Proteomes" id="UP001549204">
    <property type="component" value="Unassembled WGS sequence"/>
</dbReference>
<dbReference type="EMBL" id="JBEPMC010000018">
    <property type="protein sequence ID" value="MET3583481.1"/>
    <property type="molecule type" value="Genomic_DNA"/>
</dbReference>
<feature type="domain" description="Bacterial HORMA" evidence="1">
    <location>
        <begin position="3"/>
        <end position="169"/>
    </location>
</feature>
<gene>
    <name evidence="2" type="ORF">ABID19_006546</name>
</gene>
<dbReference type="Pfam" id="PF18138">
    <property type="entry name" value="bacHORMA_1"/>
    <property type="match status" value="1"/>
</dbReference>
<reference evidence="2 3" key="1">
    <citation type="submission" date="2024-06" db="EMBL/GenBank/DDBJ databases">
        <title>Genomic Encyclopedia of Type Strains, Phase IV (KMG-IV): sequencing the most valuable type-strain genomes for metagenomic binning, comparative biology and taxonomic classification.</title>
        <authorList>
            <person name="Goeker M."/>
        </authorList>
    </citation>
    <scope>NUCLEOTIDE SEQUENCE [LARGE SCALE GENOMIC DNA]</scope>
    <source>
        <strain evidence="2 3">DSM 100022</strain>
    </source>
</reference>